<gene>
    <name evidence="7" type="ORF">SASPL_128653</name>
</gene>
<dbReference type="PANTHER" id="PTHR31920:SF135">
    <property type="entry name" value="B3 DOMAIN-CONTAINING PROTEIN OS03G0621600-RELATED"/>
    <property type="match status" value="1"/>
</dbReference>
<dbReference type="InterPro" id="IPR003340">
    <property type="entry name" value="B3_DNA-bd"/>
</dbReference>
<feature type="domain" description="TF-B3" evidence="6">
    <location>
        <begin position="551"/>
        <end position="611"/>
    </location>
</feature>
<dbReference type="Pfam" id="PF02362">
    <property type="entry name" value="B3"/>
    <property type="match status" value="1"/>
</dbReference>
<keyword evidence="8" id="KW-1185">Reference proteome</keyword>
<evidence type="ECO:0000256" key="5">
    <source>
        <dbReference type="ARBA" id="ARBA00023242"/>
    </source>
</evidence>
<evidence type="ECO:0000259" key="6">
    <source>
        <dbReference type="PROSITE" id="PS50863"/>
    </source>
</evidence>
<dbReference type="GO" id="GO:0003677">
    <property type="term" value="F:DNA binding"/>
    <property type="evidence" value="ECO:0007669"/>
    <property type="project" value="UniProtKB-KW"/>
</dbReference>
<dbReference type="InterPro" id="IPR050655">
    <property type="entry name" value="Plant_B3_domain"/>
</dbReference>
<dbReference type="InterPro" id="IPR015300">
    <property type="entry name" value="DNA-bd_pseudobarrel_sf"/>
</dbReference>
<dbReference type="Proteomes" id="UP000298416">
    <property type="component" value="Unassembled WGS sequence"/>
</dbReference>
<name>A0A8X8ZMZ7_SALSN</name>
<dbReference type="PROSITE" id="PS50863">
    <property type="entry name" value="B3"/>
    <property type="match status" value="2"/>
</dbReference>
<dbReference type="PROSITE" id="PS51300">
    <property type="entry name" value="NIRD"/>
    <property type="match status" value="1"/>
</dbReference>
<dbReference type="CDD" id="cd10017">
    <property type="entry name" value="B3_DNA"/>
    <property type="match status" value="2"/>
</dbReference>
<evidence type="ECO:0000256" key="4">
    <source>
        <dbReference type="ARBA" id="ARBA00023163"/>
    </source>
</evidence>
<dbReference type="Gene3D" id="2.40.330.10">
    <property type="entry name" value="DNA-binding pseudobarrel domain"/>
    <property type="match status" value="2"/>
</dbReference>
<organism evidence="7">
    <name type="scientific">Salvia splendens</name>
    <name type="common">Scarlet sage</name>
    <dbReference type="NCBI Taxonomy" id="180675"/>
    <lineage>
        <taxon>Eukaryota</taxon>
        <taxon>Viridiplantae</taxon>
        <taxon>Streptophyta</taxon>
        <taxon>Embryophyta</taxon>
        <taxon>Tracheophyta</taxon>
        <taxon>Spermatophyta</taxon>
        <taxon>Magnoliopsida</taxon>
        <taxon>eudicotyledons</taxon>
        <taxon>Gunneridae</taxon>
        <taxon>Pentapetalae</taxon>
        <taxon>asterids</taxon>
        <taxon>lamiids</taxon>
        <taxon>Lamiales</taxon>
        <taxon>Lamiaceae</taxon>
        <taxon>Nepetoideae</taxon>
        <taxon>Mentheae</taxon>
        <taxon>Salviinae</taxon>
        <taxon>Salvia</taxon>
        <taxon>Salvia subgen. Calosphace</taxon>
        <taxon>core Calosphace</taxon>
    </lineage>
</organism>
<keyword evidence="3" id="KW-0238">DNA-binding</keyword>
<protein>
    <recommendedName>
        <fullName evidence="6">TF-B3 domain-containing protein</fullName>
    </recommendedName>
</protein>
<keyword evidence="5" id="KW-0539">Nucleus</keyword>
<evidence type="ECO:0000256" key="1">
    <source>
        <dbReference type="ARBA" id="ARBA00004123"/>
    </source>
</evidence>
<reference evidence="7" key="1">
    <citation type="submission" date="2018-01" db="EMBL/GenBank/DDBJ databases">
        <authorList>
            <person name="Mao J.F."/>
        </authorList>
    </citation>
    <scope>NUCLEOTIDE SEQUENCE</scope>
    <source>
        <strain evidence="7">Huo1</strain>
        <tissue evidence="7">Leaf</tissue>
    </source>
</reference>
<evidence type="ECO:0000256" key="2">
    <source>
        <dbReference type="ARBA" id="ARBA00023015"/>
    </source>
</evidence>
<sequence>MVSRGIACVDCTIKCERSHGKQPRIIDRFFKIMFGKDCSQFLYLPPGSANIMKHLTNKETQIVDVNGQKWSVSLSLVKGSLAFKRGWQKFFRDHGLKAGELLVFEYYGESDFIVHIYGTSARERTNFNYNMARRGKTRGREPGTASEDESCDIVGVNNMARRGKKRGRNSGTTSEDESCDIVGVNTSNESISISGDEFQNRKAKHVVKSAGLGVSELLPIPVDAEDPICMINKSDWYHEQNRNSLYDLSFEMEYKTSDAKECERAVITTLDHHTETEQHDANLDNASVPKLSPSYNQVLELTNPAQAEQTKTNAENAQVAVNEENLITSKSGELSSDKLVKALHAKTALSHTENGNEIEKVDDTQIASHSHQEGGQSGGAFKNKFYEKTSDNRKMKKGELDNVCSFQDVIPVALDKAQPISKSPFVNIAKSEHASVSSSTVKNPLGLHATTITKGIKMEDKDNVFPQLPSDGKEPPMTWNEPQMISPVVVKAEPDLPYETGQLDTTNPFLSPFTADIESKLYLELPVAITLPRGRWRTQPRFHSRMVQMIVYLRDSVRRIWPVVYCEYVGGRALTVNWTNFCELNNIKPGDNCRFEVEDSSLFVFRVDVTHGSG</sequence>
<feature type="domain" description="TF-B3" evidence="6">
    <location>
        <begin position="42"/>
        <end position="120"/>
    </location>
</feature>
<proteinExistence type="predicted"/>
<reference evidence="7" key="2">
    <citation type="submission" date="2020-08" db="EMBL/GenBank/DDBJ databases">
        <title>Plant Genome Project.</title>
        <authorList>
            <person name="Zhang R.-G."/>
        </authorList>
    </citation>
    <scope>NUCLEOTIDE SEQUENCE</scope>
    <source>
        <strain evidence="7">Huo1</strain>
        <tissue evidence="7">Leaf</tissue>
    </source>
</reference>
<dbReference type="OrthoDB" id="897584at2759"/>
<dbReference type="AlphaFoldDB" id="A0A8X8ZMZ7"/>
<evidence type="ECO:0000313" key="7">
    <source>
        <dbReference type="EMBL" id="KAG6410591.1"/>
    </source>
</evidence>
<dbReference type="PANTHER" id="PTHR31920">
    <property type="entry name" value="B3 DOMAIN-CONTAINING"/>
    <property type="match status" value="1"/>
</dbReference>
<keyword evidence="2" id="KW-0805">Transcription regulation</keyword>
<dbReference type="SMART" id="SM01019">
    <property type="entry name" value="B3"/>
    <property type="match status" value="2"/>
</dbReference>
<keyword evidence="4" id="KW-0804">Transcription</keyword>
<dbReference type="GO" id="GO:0005634">
    <property type="term" value="C:nucleus"/>
    <property type="evidence" value="ECO:0007669"/>
    <property type="project" value="UniProtKB-SubCell"/>
</dbReference>
<evidence type="ECO:0000256" key="3">
    <source>
        <dbReference type="ARBA" id="ARBA00023125"/>
    </source>
</evidence>
<dbReference type="SUPFAM" id="SSF101936">
    <property type="entry name" value="DNA-binding pseudobarrel domain"/>
    <property type="match status" value="2"/>
</dbReference>
<comment type="subcellular location">
    <subcellularLocation>
        <location evidence="1">Nucleus</location>
    </subcellularLocation>
</comment>
<evidence type="ECO:0000313" key="8">
    <source>
        <dbReference type="Proteomes" id="UP000298416"/>
    </source>
</evidence>
<dbReference type="EMBL" id="PNBA02000010">
    <property type="protein sequence ID" value="KAG6410591.1"/>
    <property type="molecule type" value="Genomic_DNA"/>
</dbReference>
<accession>A0A8X8ZMZ7</accession>
<comment type="caution">
    <text evidence="7">The sequence shown here is derived from an EMBL/GenBank/DDBJ whole genome shotgun (WGS) entry which is preliminary data.</text>
</comment>